<sequence length="356" mass="40224">MNILKSLVLFVIIAISVLSCRTEETELIEAPAEETILPNSSIANLMQRTASNDGSVDNIIDYANCFTAQLPISVTVNGVQLTINNTNDYDAIETIFDEFDDDSDTITIGFPITIVFEDYSEVTVSNSSELMTYANNCLGENVMDDDIECLDFIYPISASIFNINNELIDTIYLNNDYELYYFIDNINSSDIVSLNFPITVTLFNGSQLVISSLTELESTLINFTNTCDEDDDYDYNDDDCNNCTPSELESILTNCSNWIVDKLERNGNDYDDYYEDYIFNFFSDGSIVVEYNGDTDYGTWIASGTGNNIEVIVNIPDLPYCNNTWRLHEIEQYSGETKVDFRVGGDDRLRYESTCN</sequence>
<dbReference type="PROSITE" id="PS51257">
    <property type="entry name" value="PROKAR_LIPOPROTEIN"/>
    <property type="match status" value="1"/>
</dbReference>
<dbReference type="Proteomes" id="UP000324550">
    <property type="component" value="Unassembled WGS sequence"/>
</dbReference>
<dbReference type="OrthoDB" id="832379at2"/>
<dbReference type="AlphaFoldDB" id="A0A5D0GHL5"/>
<keyword evidence="2" id="KW-1185">Reference proteome</keyword>
<comment type="caution">
    <text evidence="1">The sequence shown here is derived from an EMBL/GenBank/DDBJ whole genome shotgun (WGS) entry which is preliminary data.</text>
</comment>
<accession>A0A5D0GHL5</accession>
<protein>
    <submittedName>
        <fullName evidence="1">Uncharacterized protein</fullName>
    </submittedName>
</protein>
<dbReference type="RefSeq" id="WP_148454076.1">
    <property type="nucleotide sequence ID" value="NZ_VSFC01000023.1"/>
</dbReference>
<reference evidence="1 2" key="1">
    <citation type="submission" date="2019-08" db="EMBL/GenBank/DDBJ databases">
        <title>Formosa sediminis sp. nov., isolated from marine sediment.</title>
        <authorList>
            <person name="Cao W.R."/>
        </authorList>
    </citation>
    <scope>NUCLEOTIDE SEQUENCE [LARGE SCALE GENOMIC DNA]</scope>
    <source>
        <strain evidence="1 2">1494</strain>
    </source>
</reference>
<name>A0A5D0GHL5_9FLAO</name>
<evidence type="ECO:0000313" key="1">
    <source>
        <dbReference type="EMBL" id="TYA57307.1"/>
    </source>
</evidence>
<gene>
    <name evidence="1" type="ORF">FVF61_05220</name>
</gene>
<evidence type="ECO:0000313" key="2">
    <source>
        <dbReference type="Proteomes" id="UP000324550"/>
    </source>
</evidence>
<organism evidence="1 2">
    <name type="scientific">Formosa maritima</name>
    <dbReference type="NCBI Taxonomy" id="2592046"/>
    <lineage>
        <taxon>Bacteria</taxon>
        <taxon>Pseudomonadati</taxon>
        <taxon>Bacteroidota</taxon>
        <taxon>Flavobacteriia</taxon>
        <taxon>Flavobacteriales</taxon>
        <taxon>Flavobacteriaceae</taxon>
        <taxon>Formosa</taxon>
    </lineage>
</organism>
<proteinExistence type="predicted"/>
<dbReference type="EMBL" id="VSFC01000023">
    <property type="protein sequence ID" value="TYA57307.1"/>
    <property type="molecule type" value="Genomic_DNA"/>
</dbReference>